<dbReference type="PRINTS" id="PR00081">
    <property type="entry name" value="GDHRDH"/>
</dbReference>
<evidence type="ECO:0000256" key="8">
    <source>
        <dbReference type="ARBA" id="ARBA00039194"/>
    </source>
</evidence>
<evidence type="ECO:0000256" key="1">
    <source>
        <dbReference type="ARBA" id="ARBA00004924"/>
    </source>
</evidence>
<dbReference type="InterPro" id="IPR051122">
    <property type="entry name" value="SDR_DHRS6-like"/>
</dbReference>
<keyword evidence="4" id="KW-0520">NAD</keyword>
<evidence type="ECO:0000256" key="3">
    <source>
        <dbReference type="ARBA" id="ARBA00023002"/>
    </source>
</evidence>
<evidence type="ECO:0000256" key="11">
    <source>
        <dbReference type="ARBA" id="ARBA00042565"/>
    </source>
</evidence>
<evidence type="ECO:0000313" key="15">
    <source>
        <dbReference type="EMBL" id="KAK6168908.1"/>
    </source>
</evidence>
<dbReference type="FunFam" id="3.40.50.720:FF:000084">
    <property type="entry name" value="Short-chain dehydrogenase reductase"/>
    <property type="match status" value="1"/>
</dbReference>
<evidence type="ECO:0000256" key="10">
    <source>
        <dbReference type="ARBA" id="ARBA00042309"/>
    </source>
</evidence>
<gene>
    <name evidence="15" type="ORF">SNE40_020066</name>
</gene>
<dbReference type="GO" id="GO:0019290">
    <property type="term" value="P:siderophore biosynthetic process"/>
    <property type="evidence" value="ECO:0007669"/>
    <property type="project" value="TreeGrafter"/>
</dbReference>
<dbReference type="GO" id="GO:0005737">
    <property type="term" value="C:cytoplasm"/>
    <property type="evidence" value="ECO:0007669"/>
    <property type="project" value="TreeGrafter"/>
</dbReference>
<dbReference type="Gene3D" id="3.40.50.720">
    <property type="entry name" value="NAD(P)-binding Rossmann-like Domain"/>
    <property type="match status" value="1"/>
</dbReference>
<comment type="pathway">
    <text evidence="1">Siderophore biosynthesis.</text>
</comment>
<evidence type="ECO:0000256" key="6">
    <source>
        <dbReference type="ARBA" id="ARBA00038956"/>
    </source>
</evidence>
<reference evidence="15 16" key="1">
    <citation type="submission" date="2024-01" db="EMBL/GenBank/DDBJ databases">
        <title>The genome of the rayed Mediterranean limpet Patella caerulea (Linnaeus, 1758).</title>
        <authorList>
            <person name="Anh-Thu Weber A."/>
            <person name="Halstead-Nussloch G."/>
        </authorList>
    </citation>
    <scope>NUCLEOTIDE SEQUENCE [LARGE SCALE GENOMIC DNA]</scope>
    <source>
        <strain evidence="15">AATW-2023a</strain>
        <tissue evidence="15">Whole specimen</tissue>
    </source>
</reference>
<protein>
    <recommendedName>
        <fullName evidence="8">Dehydrogenase/reductase SDR family member 6</fullName>
        <ecNumber evidence="6">1.1.1.104</ecNumber>
        <ecNumber evidence="7">1.1.1.30</ecNumber>
    </recommendedName>
    <alternativeName>
        <fullName evidence="12">(R)-beta-hydroxybutyrate dehydrogenase</fullName>
    </alternativeName>
    <alternativeName>
        <fullName evidence="10">3-hydroxybutyrate dehydrogenase type 2</fullName>
    </alternativeName>
    <alternativeName>
        <fullName evidence="13">4-oxo-L-proline reductase</fullName>
    </alternativeName>
    <alternativeName>
        <fullName evidence="11">Oxidoreductase UCPA</fullName>
    </alternativeName>
    <alternativeName>
        <fullName evidence="9">Short chain dehydrogenase/reductase family 15C member 1</fullName>
    </alternativeName>
</protein>
<dbReference type="InterPro" id="IPR036291">
    <property type="entry name" value="NAD(P)-bd_dom_sf"/>
</dbReference>
<evidence type="ECO:0000256" key="2">
    <source>
        <dbReference type="ARBA" id="ARBA00006484"/>
    </source>
</evidence>
<dbReference type="InterPro" id="IPR020904">
    <property type="entry name" value="Sc_DH/Rdtase_CS"/>
</dbReference>
<dbReference type="EMBL" id="JAZGQO010000015">
    <property type="protein sequence ID" value="KAK6168908.1"/>
    <property type="molecule type" value="Genomic_DNA"/>
</dbReference>
<dbReference type="InterPro" id="IPR002347">
    <property type="entry name" value="SDR_fam"/>
</dbReference>
<evidence type="ECO:0000256" key="14">
    <source>
        <dbReference type="ARBA" id="ARBA00049550"/>
    </source>
</evidence>
<comment type="similarity">
    <text evidence="2">Belongs to the short-chain dehydrogenases/reductases (SDR) family.</text>
</comment>
<name>A0AAN8G6M9_PATCE</name>
<comment type="catalytic activity">
    <reaction evidence="14">
        <text>(R)-3-hydroxybutanoate + NAD(+) = acetoacetate + NADH + H(+)</text>
        <dbReference type="Rhea" id="RHEA:20521"/>
        <dbReference type="ChEBI" id="CHEBI:10983"/>
        <dbReference type="ChEBI" id="CHEBI:13705"/>
        <dbReference type="ChEBI" id="CHEBI:15378"/>
        <dbReference type="ChEBI" id="CHEBI:57540"/>
        <dbReference type="ChEBI" id="CHEBI:57945"/>
        <dbReference type="EC" id="1.1.1.30"/>
    </reaction>
</comment>
<dbReference type="CDD" id="cd05368">
    <property type="entry name" value="DHRS6_like_SDR_c"/>
    <property type="match status" value="1"/>
</dbReference>
<accession>A0AAN8G6M9</accession>
<proteinExistence type="inferred from homology"/>
<organism evidence="15 16">
    <name type="scientific">Patella caerulea</name>
    <name type="common">Rayed Mediterranean limpet</name>
    <dbReference type="NCBI Taxonomy" id="87958"/>
    <lineage>
        <taxon>Eukaryota</taxon>
        <taxon>Metazoa</taxon>
        <taxon>Spiralia</taxon>
        <taxon>Lophotrochozoa</taxon>
        <taxon>Mollusca</taxon>
        <taxon>Gastropoda</taxon>
        <taxon>Patellogastropoda</taxon>
        <taxon>Patelloidea</taxon>
        <taxon>Patellidae</taxon>
        <taxon>Patella</taxon>
    </lineage>
</organism>
<dbReference type="Pfam" id="PF13561">
    <property type="entry name" value="adh_short_C2"/>
    <property type="match status" value="1"/>
</dbReference>
<evidence type="ECO:0000313" key="16">
    <source>
        <dbReference type="Proteomes" id="UP001347796"/>
    </source>
</evidence>
<dbReference type="PROSITE" id="PS00061">
    <property type="entry name" value="ADH_SHORT"/>
    <property type="match status" value="1"/>
</dbReference>
<comment type="pathway">
    <text evidence="5">Amino-acid metabolism.</text>
</comment>
<evidence type="ECO:0000256" key="5">
    <source>
        <dbReference type="ARBA" id="ARBA00034698"/>
    </source>
</evidence>
<dbReference type="AlphaFoldDB" id="A0AAN8G6M9"/>
<comment type="caution">
    <text evidence="15">The sequence shown here is derived from an EMBL/GenBank/DDBJ whole genome shotgun (WGS) entry which is preliminary data.</text>
</comment>
<dbReference type="Proteomes" id="UP001347796">
    <property type="component" value="Unassembled WGS sequence"/>
</dbReference>
<dbReference type="EC" id="1.1.1.104" evidence="6"/>
<dbReference type="SUPFAM" id="SSF51735">
    <property type="entry name" value="NAD(P)-binding Rossmann-fold domains"/>
    <property type="match status" value="1"/>
</dbReference>
<keyword evidence="3" id="KW-0560">Oxidoreductase</keyword>
<evidence type="ECO:0000256" key="9">
    <source>
        <dbReference type="ARBA" id="ARBA00041727"/>
    </source>
</evidence>
<dbReference type="PANTHER" id="PTHR43477">
    <property type="entry name" value="DIHYDROANTICAPSIN 7-DEHYDROGENASE"/>
    <property type="match status" value="1"/>
</dbReference>
<dbReference type="GO" id="GO:0016617">
    <property type="term" value="F:4-oxoproline reductase activity"/>
    <property type="evidence" value="ECO:0007669"/>
    <property type="project" value="UniProtKB-EC"/>
</dbReference>
<sequence length="246" mass="26582">MGRLDGKTVVLTAAAQGIGRASAEAFAREGARVIATDINVDKLKELDSIKGIETYKLDVTNMAEIESLAAKIDIVDVLFNCAGYVHNGTLLETDEKGWDMSFDINVKSMYRMCKIFIPKMISRGEPACIINMSSVASSIKGVPNRCVYSTTKAAVIGLTKSIAADYCEKKIRCNCVCPGTVDTPSLAGRINALEDPEKSLKDFVARQKMGRFASADEVASLVLYLASDESVYVTGQPFIIDGGWSL</sequence>
<dbReference type="EC" id="1.1.1.30" evidence="7"/>
<dbReference type="GO" id="GO:0003858">
    <property type="term" value="F:3-hydroxybutyrate dehydrogenase activity"/>
    <property type="evidence" value="ECO:0007669"/>
    <property type="project" value="UniProtKB-EC"/>
</dbReference>
<dbReference type="PRINTS" id="PR00080">
    <property type="entry name" value="SDRFAMILY"/>
</dbReference>
<evidence type="ECO:0000256" key="13">
    <source>
        <dbReference type="ARBA" id="ARBA00043199"/>
    </source>
</evidence>
<evidence type="ECO:0000256" key="12">
    <source>
        <dbReference type="ARBA" id="ARBA00043083"/>
    </source>
</evidence>
<dbReference type="PANTHER" id="PTHR43477:SF4">
    <property type="entry name" value="DEHYDROGENASE_REDUCTASE SDR FAMILY MEMBER 6"/>
    <property type="match status" value="1"/>
</dbReference>
<evidence type="ECO:0000256" key="4">
    <source>
        <dbReference type="ARBA" id="ARBA00023027"/>
    </source>
</evidence>
<keyword evidence="16" id="KW-1185">Reference proteome</keyword>
<evidence type="ECO:0000256" key="7">
    <source>
        <dbReference type="ARBA" id="ARBA00038959"/>
    </source>
</evidence>